<accession>A0AA39TNU7</accession>
<dbReference type="EMBL" id="JAUEPU010000016">
    <property type="protein sequence ID" value="KAK0496196.1"/>
    <property type="molecule type" value="Genomic_DNA"/>
</dbReference>
<dbReference type="Proteomes" id="UP001175228">
    <property type="component" value="Unassembled WGS sequence"/>
</dbReference>
<feature type="transmembrane region" description="Helical" evidence="1">
    <location>
        <begin position="215"/>
        <end position="234"/>
    </location>
</feature>
<reference evidence="3" key="1">
    <citation type="submission" date="2023-06" db="EMBL/GenBank/DDBJ databases">
        <authorList>
            <consortium name="Lawrence Berkeley National Laboratory"/>
            <person name="Ahrendt S."/>
            <person name="Sahu N."/>
            <person name="Indic B."/>
            <person name="Wong-Bajracharya J."/>
            <person name="Merenyi Z."/>
            <person name="Ke H.-M."/>
            <person name="Monk M."/>
            <person name="Kocsube S."/>
            <person name="Drula E."/>
            <person name="Lipzen A."/>
            <person name="Balint B."/>
            <person name="Henrissat B."/>
            <person name="Andreopoulos B."/>
            <person name="Martin F.M."/>
            <person name="Harder C.B."/>
            <person name="Rigling D."/>
            <person name="Ford K.L."/>
            <person name="Foster G.D."/>
            <person name="Pangilinan J."/>
            <person name="Papanicolaou A."/>
            <person name="Barry K."/>
            <person name="LaButti K."/>
            <person name="Viragh M."/>
            <person name="Koriabine M."/>
            <person name="Yan M."/>
            <person name="Riley R."/>
            <person name="Champramary S."/>
            <person name="Plett K.L."/>
            <person name="Tsai I.J."/>
            <person name="Slot J."/>
            <person name="Sipos G."/>
            <person name="Plett J."/>
            <person name="Nagy L.G."/>
            <person name="Grigoriev I.V."/>
        </authorList>
    </citation>
    <scope>NUCLEOTIDE SEQUENCE</scope>
    <source>
        <strain evidence="3">HWK02</strain>
    </source>
</reference>
<keyword evidence="1" id="KW-1133">Transmembrane helix</keyword>
<feature type="transmembrane region" description="Helical" evidence="1">
    <location>
        <begin position="99"/>
        <end position="121"/>
    </location>
</feature>
<gene>
    <name evidence="3" type="ORF">EDD18DRAFT_233894</name>
</gene>
<sequence length="383" mass="42488">MFNGAKYKYFSLTKTVVLVPVVTVLSPLEMRVQWLAVATHSVSENIGESAGPVVCCSNSRSRLSRLNGVTLRICVSVGSLWRIDGSSLFVSHGLHKRKVVFAVSGLAFLMIEVVQTALITYELFRSFATNFEDVAAFSDPQVSWFTVPIFSGIVTSIVQIYFAHRISVLSGSRTIGLIVLATTQGSLSIVAGAQARTVGDVSHLQEKTDIGTTMWQAGSTLCDVMIAISMTYFLSRFGTKYKETRVIISRFIRLVIETGSMTATVAVTDLILYLVFPHSNFHIAPALVLAKPYSNTLLVMLNSRMHVSTARDDSTIARHSRWPTLNFIQPTQGTSSQVEDVRGIMSDDLHTSDRLDHRSRDSSPSHRYRAWTNRQCFLCFDEN</sequence>
<protein>
    <recommendedName>
        <fullName evidence="2">DUF6534 domain-containing protein</fullName>
    </recommendedName>
</protein>
<name>A0AA39TNU7_9AGAR</name>
<feature type="transmembrane region" description="Helical" evidence="1">
    <location>
        <begin position="175"/>
        <end position="195"/>
    </location>
</feature>
<dbReference type="InterPro" id="IPR045339">
    <property type="entry name" value="DUF6534"/>
</dbReference>
<feature type="transmembrane region" description="Helical" evidence="1">
    <location>
        <begin position="254"/>
        <end position="276"/>
    </location>
</feature>
<evidence type="ECO:0000313" key="3">
    <source>
        <dbReference type="EMBL" id="KAK0496196.1"/>
    </source>
</evidence>
<evidence type="ECO:0000313" key="4">
    <source>
        <dbReference type="Proteomes" id="UP001175228"/>
    </source>
</evidence>
<keyword evidence="1" id="KW-0472">Membrane</keyword>
<evidence type="ECO:0000259" key="2">
    <source>
        <dbReference type="Pfam" id="PF20152"/>
    </source>
</evidence>
<feature type="transmembrane region" description="Helical" evidence="1">
    <location>
        <begin position="282"/>
        <end position="301"/>
    </location>
</feature>
<proteinExistence type="predicted"/>
<comment type="caution">
    <text evidence="3">The sequence shown here is derived from an EMBL/GenBank/DDBJ whole genome shotgun (WGS) entry which is preliminary data.</text>
</comment>
<dbReference type="Pfam" id="PF20152">
    <property type="entry name" value="DUF6534"/>
    <property type="match status" value="1"/>
</dbReference>
<dbReference type="PANTHER" id="PTHR40465">
    <property type="entry name" value="CHROMOSOME 1, WHOLE GENOME SHOTGUN SEQUENCE"/>
    <property type="match status" value="1"/>
</dbReference>
<organism evidence="3 4">
    <name type="scientific">Armillaria luteobubalina</name>
    <dbReference type="NCBI Taxonomy" id="153913"/>
    <lineage>
        <taxon>Eukaryota</taxon>
        <taxon>Fungi</taxon>
        <taxon>Dikarya</taxon>
        <taxon>Basidiomycota</taxon>
        <taxon>Agaricomycotina</taxon>
        <taxon>Agaricomycetes</taxon>
        <taxon>Agaricomycetidae</taxon>
        <taxon>Agaricales</taxon>
        <taxon>Marasmiineae</taxon>
        <taxon>Physalacriaceae</taxon>
        <taxon>Armillaria</taxon>
    </lineage>
</organism>
<keyword evidence="4" id="KW-1185">Reference proteome</keyword>
<evidence type="ECO:0000256" key="1">
    <source>
        <dbReference type="SAM" id="Phobius"/>
    </source>
</evidence>
<dbReference type="PANTHER" id="PTHR40465:SF1">
    <property type="entry name" value="DUF6534 DOMAIN-CONTAINING PROTEIN"/>
    <property type="match status" value="1"/>
</dbReference>
<keyword evidence="1" id="KW-0812">Transmembrane</keyword>
<dbReference type="AlphaFoldDB" id="A0AA39TNU7"/>
<feature type="domain" description="DUF6534" evidence="2">
    <location>
        <begin position="219"/>
        <end position="306"/>
    </location>
</feature>
<feature type="transmembrane region" description="Helical" evidence="1">
    <location>
        <begin position="141"/>
        <end position="163"/>
    </location>
</feature>